<proteinExistence type="predicted"/>
<feature type="compositionally biased region" description="Acidic residues" evidence="1">
    <location>
        <begin position="1"/>
        <end position="18"/>
    </location>
</feature>
<reference evidence="2" key="1">
    <citation type="journal article" date="2022" name="Int. J. Mol. Sci.">
        <title>Draft Genome of Tanacetum Coccineum: Genomic Comparison of Closely Related Tanacetum-Family Plants.</title>
        <authorList>
            <person name="Yamashiro T."/>
            <person name="Shiraishi A."/>
            <person name="Nakayama K."/>
            <person name="Satake H."/>
        </authorList>
    </citation>
    <scope>NUCLEOTIDE SEQUENCE</scope>
</reference>
<dbReference type="Proteomes" id="UP001151760">
    <property type="component" value="Unassembled WGS sequence"/>
</dbReference>
<feature type="region of interest" description="Disordered" evidence="1">
    <location>
        <begin position="182"/>
        <end position="262"/>
    </location>
</feature>
<feature type="region of interest" description="Disordered" evidence="1">
    <location>
        <begin position="1"/>
        <end position="101"/>
    </location>
</feature>
<comment type="caution">
    <text evidence="2">The sequence shown here is derived from an EMBL/GenBank/DDBJ whole genome shotgun (WGS) entry which is preliminary data.</text>
</comment>
<dbReference type="EMBL" id="BQNB010009645">
    <property type="protein sequence ID" value="GJS66404.1"/>
    <property type="molecule type" value="Genomic_DNA"/>
</dbReference>
<reference evidence="2" key="2">
    <citation type="submission" date="2022-01" db="EMBL/GenBank/DDBJ databases">
        <authorList>
            <person name="Yamashiro T."/>
            <person name="Shiraishi A."/>
            <person name="Satake H."/>
            <person name="Nakayama K."/>
        </authorList>
    </citation>
    <scope>NUCLEOTIDE SEQUENCE</scope>
</reference>
<evidence type="ECO:0000313" key="2">
    <source>
        <dbReference type="EMBL" id="GJS66404.1"/>
    </source>
</evidence>
<evidence type="ECO:0000313" key="3">
    <source>
        <dbReference type="Proteomes" id="UP001151760"/>
    </source>
</evidence>
<feature type="compositionally biased region" description="Acidic residues" evidence="1">
    <location>
        <begin position="26"/>
        <end position="57"/>
    </location>
</feature>
<sequence length="262" mass="28719">MVDSDLEEDPEEDPEEDHADYPADGGDGDDEPSDDEDTDDEDEEASEDEDDDEEEEEHLTLADSSVVPVTRLRRARKTVRPQTPIPFPSETEIPLPPLHVSSSPLPLPSPVVDSPTYTEEPLGYRAAKIRMRVASPPLLLPSTSHRTDILEVEMPPRKRSCFTTPASRFEVGESLAAAVARQPGPTLEADLGGDRVRGWKMPPKRRTTRTSTPTTPMTDAQIKALIDQGVADALAEHDAERSKNDDDSHDSGTGGRRHVSTV</sequence>
<evidence type="ECO:0000256" key="1">
    <source>
        <dbReference type="SAM" id="MobiDB-lite"/>
    </source>
</evidence>
<feature type="compositionally biased region" description="Basic and acidic residues" evidence="1">
    <location>
        <begin position="234"/>
        <end position="250"/>
    </location>
</feature>
<organism evidence="2 3">
    <name type="scientific">Tanacetum coccineum</name>
    <dbReference type="NCBI Taxonomy" id="301880"/>
    <lineage>
        <taxon>Eukaryota</taxon>
        <taxon>Viridiplantae</taxon>
        <taxon>Streptophyta</taxon>
        <taxon>Embryophyta</taxon>
        <taxon>Tracheophyta</taxon>
        <taxon>Spermatophyta</taxon>
        <taxon>Magnoliopsida</taxon>
        <taxon>eudicotyledons</taxon>
        <taxon>Gunneridae</taxon>
        <taxon>Pentapetalae</taxon>
        <taxon>asterids</taxon>
        <taxon>campanulids</taxon>
        <taxon>Asterales</taxon>
        <taxon>Asteraceae</taxon>
        <taxon>Asteroideae</taxon>
        <taxon>Anthemideae</taxon>
        <taxon>Anthemidinae</taxon>
        <taxon>Tanacetum</taxon>
    </lineage>
</organism>
<feature type="compositionally biased region" description="Low complexity" evidence="1">
    <location>
        <begin position="209"/>
        <end position="218"/>
    </location>
</feature>
<dbReference type="PANTHER" id="PTHR35711">
    <property type="entry name" value="EXPRESSED PROTEIN"/>
    <property type="match status" value="1"/>
</dbReference>
<keyword evidence="3" id="KW-1185">Reference proteome</keyword>
<name>A0ABQ4XMA0_9ASTR</name>
<dbReference type="PANTHER" id="PTHR35711:SF1">
    <property type="entry name" value="ECTODERMAL, ISOFORM F"/>
    <property type="match status" value="1"/>
</dbReference>
<protein>
    <submittedName>
        <fullName evidence="2">Uncharacterized protein</fullName>
    </submittedName>
</protein>
<gene>
    <name evidence="2" type="ORF">Tco_0680968</name>
</gene>
<accession>A0ABQ4XMA0</accession>